<protein>
    <submittedName>
        <fullName evidence="1">Uncharacterized protein</fullName>
    </submittedName>
</protein>
<proteinExistence type="predicted"/>
<comment type="caution">
    <text evidence="1">The sequence shown here is derived from an EMBL/GenBank/DDBJ whole genome shotgun (WGS) entry which is preliminary data.</text>
</comment>
<evidence type="ECO:0000313" key="2">
    <source>
        <dbReference type="Proteomes" id="UP000712600"/>
    </source>
</evidence>
<gene>
    <name evidence="1" type="ORF">F2Q69_00002881</name>
</gene>
<dbReference type="AlphaFoldDB" id="A0A8S9P1K5"/>
<sequence>MDGDPSLTDPPAELSPSSAVSWNVPYEGDGDMGMLREAVFMIAALYSSSFVSPIETLQHASLEAECWRKANEKDEANEDHDDPSTTEVETVPLGYPESLLVQLIRHGPIMAVNLLDLHVEMEGLLWAASYIRDKRITSIRFETNCSDLVDMTTNPFICNCFGKRNWSKQSCMPYLENDEHVLRGRTAQEVWTSLRQLEFDEFFGVSFIPCTTWVDDPIDQTRVKQLEGVKTKFVVVAQANK</sequence>
<dbReference type="EMBL" id="QGKX02001521">
    <property type="protein sequence ID" value="KAF3508585.1"/>
    <property type="molecule type" value="Genomic_DNA"/>
</dbReference>
<name>A0A8S9P1K5_BRACR</name>
<accession>A0A8S9P1K5</accession>
<organism evidence="1 2">
    <name type="scientific">Brassica cretica</name>
    <name type="common">Mustard</name>
    <dbReference type="NCBI Taxonomy" id="69181"/>
    <lineage>
        <taxon>Eukaryota</taxon>
        <taxon>Viridiplantae</taxon>
        <taxon>Streptophyta</taxon>
        <taxon>Embryophyta</taxon>
        <taxon>Tracheophyta</taxon>
        <taxon>Spermatophyta</taxon>
        <taxon>Magnoliopsida</taxon>
        <taxon>eudicotyledons</taxon>
        <taxon>Gunneridae</taxon>
        <taxon>Pentapetalae</taxon>
        <taxon>rosids</taxon>
        <taxon>malvids</taxon>
        <taxon>Brassicales</taxon>
        <taxon>Brassicaceae</taxon>
        <taxon>Brassiceae</taxon>
        <taxon>Brassica</taxon>
    </lineage>
</organism>
<evidence type="ECO:0000313" key="1">
    <source>
        <dbReference type="EMBL" id="KAF3508585.1"/>
    </source>
</evidence>
<dbReference type="Proteomes" id="UP000712600">
    <property type="component" value="Unassembled WGS sequence"/>
</dbReference>
<reference evidence="1" key="1">
    <citation type="submission" date="2019-12" db="EMBL/GenBank/DDBJ databases">
        <title>Genome sequencing and annotation of Brassica cretica.</title>
        <authorList>
            <person name="Studholme D.J."/>
            <person name="Sarris P."/>
        </authorList>
    </citation>
    <scope>NUCLEOTIDE SEQUENCE</scope>
    <source>
        <strain evidence="1">PFS-109/04</strain>
        <tissue evidence="1">Leaf</tissue>
    </source>
</reference>